<dbReference type="KEGG" id="strr:EKD16_19665"/>
<dbReference type="Proteomes" id="UP000292235">
    <property type="component" value="Chromosome"/>
</dbReference>
<reference evidence="4 5" key="1">
    <citation type="submission" date="2019-02" db="EMBL/GenBank/DDBJ databases">
        <authorList>
            <person name="Khodamoradi S."/>
            <person name="Hahnke R.L."/>
            <person name="Kaempfer P."/>
            <person name="Schumann P."/>
            <person name="Rohde M."/>
            <person name="Steinert M."/>
            <person name="Luzhetskyy A."/>
            <person name="Wink J."/>
            <person name="Ruckert C."/>
        </authorList>
    </citation>
    <scope>NUCLEOTIDE SEQUENCE [LARGE SCALE GENOMIC DNA]</scope>
    <source>
        <strain evidence="4 5">M2</strain>
    </source>
</reference>
<dbReference type="InterPro" id="IPR001919">
    <property type="entry name" value="CBD2"/>
</dbReference>
<keyword evidence="5" id="KW-1185">Reference proteome</keyword>
<dbReference type="GO" id="GO:0016162">
    <property type="term" value="F:cellulose 1,4-beta-cellobiosidase activity"/>
    <property type="evidence" value="ECO:0007669"/>
    <property type="project" value="UniProtKB-EC"/>
</dbReference>
<protein>
    <submittedName>
        <fullName evidence="4">Exoglucanase A</fullName>
        <ecNumber evidence="4">3.2.1.91</ecNumber>
    </submittedName>
</protein>
<dbReference type="SUPFAM" id="SSF49384">
    <property type="entry name" value="Carbohydrate-binding domain"/>
    <property type="match status" value="1"/>
</dbReference>
<evidence type="ECO:0000313" key="4">
    <source>
        <dbReference type="EMBL" id="QBI55696.1"/>
    </source>
</evidence>
<feature type="region of interest" description="Disordered" evidence="1">
    <location>
        <begin position="1"/>
        <end position="22"/>
    </location>
</feature>
<dbReference type="OrthoDB" id="3425593at2"/>
<dbReference type="GO" id="GO:0030247">
    <property type="term" value="F:polysaccharide binding"/>
    <property type="evidence" value="ECO:0007669"/>
    <property type="project" value="UniProtKB-UniRule"/>
</dbReference>
<dbReference type="Gene3D" id="2.60.40.290">
    <property type="match status" value="1"/>
</dbReference>
<keyword evidence="4" id="KW-0378">Hydrolase</keyword>
<evidence type="ECO:0000256" key="1">
    <source>
        <dbReference type="SAM" id="MobiDB-lite"/>
    </source>
</evidence>
<organism evidence="4 5">
    <name type="scientific">Streptomonospora litoralis</name>
    <dbReference type="NCBI Taxonomy" id="2498135"/>
    <lineage>
        <taxon>Bacteria</taxon>
        <taxon>Bacillati</taxon>
        <taxon>Actinomycetota</taxon>
        <taxon>Actinomycetes</taxon>
        <taxon>Streptosporangiales</taxon>
        <taxon>Nocardiopsidaceae</taxon>
        <taxon>Streptomonospora</taxon>
    </lineage>
</organism>
<dbReference type="RefSeq" id="WP_131099804.1">
    <property type="nucleotide sequence ID" value="NZ_CP036455.1"/>
</dbReference>
<keyword evidence="4" id="KW-0326">Glycosidase</keyword>
<dbReference type="Pfam" id="PF00553">
    <property type="entry name" value="CBM_2"/>
    <property type="match status" value="1"/>
</dbReference>
<dbReference type="GO" id="GO:0005975">
    <property type="term" value="P:carbohydrate metabolic process"/>
    <property type="evidence" value="ECO:0007669"/>
    <property type="project" value="InterPro"/>
</dbReference>
<dbReference type="InterPro" id="IPR012291">
    <property type="entry name" value="CBM2_carb-bd_dom_sf"/>
</dbReference>
<feature type="domain" description="CBM2" evidence="3">
    <location>
        <begin position="110"/>
        <end position="221"/>
    </location>
</feature>
<evidence type="ECO:0000313" key="5">
    <source>
        <dbReference type="Proteomes" id="UP000292235"/>
    </source>
</evidence>
<name>A0A4P6Q4R8_9ACTN</name>
<dbReference type="SMART" id="SM00637">
    <property type="entry name" value="CBD_II"/>
    <property type="match status" value="1"/>
</dbReference>
<dbReference type="InterPro" id="IPR008965">
    <property type="entry name" value="CBM2/CBM3_carb-bd_dom_sf"/>
</dbReference>
<dbReference type="EC" id="3.2.1.91" evidence="4"/>
<dbReference type="AlphaFoldDB" id="A0A4P6Q4R8"/>
<keyword evidence="2" id="KW-1133">Transmembrane helix</keyword>
<dbReference type="EMBL" id="CP036455">
    <property type="protein sequence ID" value="QBI55696.1"/>
    <property type="molecule type" value="Genomic_DNA"/>
</dbReference>
<dbReference type="PROSITE" id="PS51173">
    <property type="entry name" value="CBM2"/>
    <property type="match status" value="1"/>
</dbReference>
<keyword evidence="2" id="KW-0472">Membrane</keyword>
<keyword evidence="2" id="KW-0812">Transmembrane</keyword>
<sequence>MRSDRRDPLAQPRRGAHRSEPADKTRLAAVGYFLGSTVPKKVQPPRLLNVLLVSGVTLALTLFGYSTTQIYLRFSEPPAAQESGPAESGGGLRPAPTGSAGPEHSAGEGSGGSASSASVMSVVSYQAVESSDTGFTGEVTVTNTGSAVLDDWELALEFADAEVTSAWDVQWRATENGMVAREPEWSGGLAPGDSVTVSFTADGRTQNPVSCSLNGHACELERG</sequence>
<gene>
    <name evidence="4" type="primary">cbhA2</name>
    <name evidence="4" type="ORF">EKD16_19665</name>
</gene>
<accession>A0A4P6Q4R8</accession>
<evidence type="ECO:0000256" key="2">
    <source>
        <dbReference type="SAM" id="Phobius"/>
    </source>
</evidence>
<feature type="region of interest" description="Disordered" evidence="1">
    <location>
        <begin position="79"/>
        <end position="115"/>
    </location>
</feature>
<evidence type="ECO:0000259" key="3">
    <source>
        <dbReference type="PROSITE" id="PS51173"/>
    </source>
</evidence>
<proteinExistence type="predicted"/>
<feature type="transmembrane region" description="Helical" evidence="2">
    <location>
        <begin position="47"/>
        <end position="65"/>
    </location>
</feature>